<dbReference type="EMBL" id="CP039346">
    <property type="protein sequence ID" value="QCD82409.1"/>
    <property type="molecule type" value="Genomic_DNA"/>
</dbReference>
<sequence length="104" mass="11672">MAQHLLIQAKHHCRLKQLTQLVTWGTAAWRTSQHRLAKQAQTAWRYLPTARRQHSSSATVSPMPPGRALPCRQAPRGVEVFPSDSYRLAVSIKPPGAIPVTSYY</sequence>
<gene>
    <name evidence="2" type="ORF">DEO72_LG2g2747</name>
</gene>
<accession>A0A4D6L1P3</accession>
<evidence type="ECO:0000313" key="2">
    <source>
        <dbReference type="EMBL" id="QCD82409.1"/>
    </source>
</evidence>
<name>A0A4D6L1P3_VIGUN</name>
<proteinExistence type="predicted"/>
<dbReference type="Proteomes" id="UP000501690">
    <property type="component" value="Linkage Group LG2"/>
</dbReference>
<feature type="region of interest" description="Disordered" evidence="1">
    <location>
        <begin position="51"/>
        <end position="71"/>
    </location>
</feature>
<reference evidence="2 3" key="1">
    <citation type="submission" date="2019-04" db="EMBL/GenBank/DDBJ databases">
        <title>An improved genome assembly and genetic linkage map for asparagus bean, Vigna unguiculata ssp. sesquipedialis.</title>
        <authorList>
            <person name="Xia Q."/>
            <person name="Zhang R."/>
            <person name="Dong Y."/>
        </authorList>
    </citation>
    <scope>NUCLEOTIDE SEQUENCE [LARGE SCALE GENOMIC DNA]</scope>
    <source>
        <tissue evidence="2">Leaf</tissue>
    </source>
</reference>
<evidence type="ECO:0000256" key="1">
    <source>
        <dbReference type="SAM" id="MobiDB-lite"/>
    </source>
</evidence>
<keyword evidence="3" id="KW-1185">Reference proteome</keyword>
<dbReference type="AlphaFoldDB" id="A0A4D6L1P3"/>
<evidence type="ECO:0000313" key="3">
    <source>
        <dbReference type="Proteomes" id="UP000501690"/>
    </source>
</evidence>
<protein>
    <submittedName>
        <fullName evidence="2">Uncharacterized protein</fullName>
    </submittedName>
</protein>
<organism evidence="2 3">
    <name type="scientific">Vigna unguiculata</name>
    <name type="common">Cowpea</name>
    <dbReference type="NCBI Taxonomy" id="3917"/>
    <lineage>
        <taxon>Eukaryota</taxon>
        <taxon>Viridiplantae</taxon>
        <taxon>Streptophyta</taxon>
        <taxon>Embryophyta</taxon>
        <taxon>Tracheophyta</taxon>
        <taxon>Spermatophyta</taxon>
        <taxon>Magnoliopsida</taxon>
        <taxon>eudicotyledons</taxon>
        <taxon>Gunneridae</taxon>
        <taxon>Pentapetalae</taxon>
        <taxon>rosids</taxon>
        <taxon>fabids</taxon>
        <taxon>Fabales</taxon>
        <taxon>Fabaceae</taxon>
        <taxon>Papilionoideae</taxon>
        <taxon>50 kb inversion clade</taxon>
        <taxon>NPAAA clade</taxon>
        <taxon>indigoferoid/millettioid clade</taxon>
        <taxon>Phaseoleae</taxon>
        <taxon>Vigna</taxon>
    </lineage>
</organism>